<reference evidence="1 2" key="1">
    <citation type="submission" date="2020-04" db="EMBL/GenBank/DDBJ databases">
        <title>Novosphingobium sp. TW-4 isolated from soil.</title>
        <authorList>
            <person name="Dahal R.H."/>
            <person name="Chaudhary D.K."/>
        </authorList>
    </citation>
    <scope>NUCLEOTIDE SEQUENCE [LARGE SCALE GENOMIC DNA]</scope>
    <source>
        <strain evidence="1 2">TW-4</strain>
    </source>
</reference>
<sequence>MNLTQLLDALGPVGRLEGVPFPPRLLGAFRRKSITFCTGETDEATLVFWFQSASFTIDLRLSHGNRTPLAMRQGWTGDTLWDAAQARMSWSVARSYEPHEIWPEPAELRFIGNAVLEFAPSGAYVEDWRQLATTGPLLGLRLVELVDAASGAAHAMDGGLIVAGEHMALARSRRPEVDARIAAAGSVGAALERGAANADQIESYEVSVALGGEIVSYSTTSRRVGQPLMEGGFAIEADGTVTLTDGVTGDRLRFVVDLHLPGFTFAATSDASAAALAWIERERPHVMPNGRVVR</sequence>
<gene>
    <name evidence="1" type="ORF">HHL27_05010</name>
</gene>
<keyword evidence="2" id="KW-1185">Reference proteome</keyword>
<dbReference type="RefSeq" id="WP_169492293.1">
    <property type="nucleotide sequence ID" value="NZ_JABBGM010000002.1"/>
</dbReference>
<accession>A0A7Y0BM52</accession>
<proteinExistence type="predicted"/>
<dbReference type="EMBL" id="JABBGM010000002">
    <property type="protein sequence ID" value="NML93026.1"/>
    <property type="molecule type" value="Genomic_DNA"/>
</dbReference>
<dbReference type="AlphaFoldDB" id="A0A7Y0BM52"/>
<evidence type="ECO:0000313" key="2">
    <source>
        <dbReference type="Proteomes" id="UP000583556"/>
    </source>
</evidence>
<evidence type="ECO:0000313" key="1">
    <source>
        <dbReference type="EMBL" id="NML93026.1"/>
    </source>
</evidence>
<protein>
    <submittedName>
        <fullName evidence="1">Uncharacterized protein</fullName>
    </submittedName>
</protein>
<comment type="caution">
    <text evidence="1">The sequence shown here is derived from an EMBL/GenBank/DDBJ whole genome shotgun (WGS) entry which is preliminary data.</text>
</comment>
<dbReference type="Proteomes" id="UP000583556">
    <property type="component" value="Unassembled WGS sequence"/>
</dbReference>
<name>A0A7Y0BM52_9SPHN</name>
<organism evidence="1 2">
    <name type="scientific">Novosphingobium olei</name>
    <dbReference type="NCBI Taxonomy" id="2728851"/>
    <lineage>
        <taxon>Bacteria</taxon>
        <taxon>Pseudomonadati</taxon>
        <taxon>Pseudomonadota</taxon>
        <taxon>Alphaproteobacteria</taxon>
        <taxon>Sphingomonadales</taxon>
        <taxon>Sphingomonadaceae</taxon>
        <taxon>Novosphingobium</taxon>
    </lineage>
</organism>